<comment type="caution">
    <text evidence="1">The sequence shown here is derived from an EMBL/GenBank/DDBJ whole genome shotgun (WGS) entry which is preliminary data.</text>
</comment>
<protein>
    <recommendedName>
        <fullName evidence="3">Polyketide cyclase / dehydrase and lipid transport</fullName>
    </recommendedName>
</protein>
<name>A0ABS3VPN2_MICEH</name>
<keyword evidence="2" id="KW-1185">Reference proteome</keyword>
<evidence type="ECO:0000313" key="2">
    <source>
        <dbReference type="Proteomes" id="UP000823521"/>
    </source>
</evidence>
<accession>A0ABS3VPN2</accession>
<gene>
    <name evidence="1" type="ORF">GSF22_10610</name>
</gene>
<dbReference type="CDD" id="cd07812">
    <property type="entry name" value="SRPBCC"/>
    <property type="match status" value="1"/>
</dbReference>
<dbReference type="InterPro" id="IPR023393">
    <property type="entry name" value="START-like_dom_sf"/>
</dbReference>
<dbReference type="InterPro" id="IPR019587">
    <property type="entry name" value="Polyketide_cyclase/dehydratase"/>
</dbReference>
<evidence type="ECO:0008006" key="3">
    <source>
        <dbReference type="Google" id="ProtNLM"/>
    </source>
</evidence>
<dbReference type="RefSeq" id="WP_208813354.1">
    <property type="nucleotide sequence ID" value="NZ_WVUH01000068.1"/>
</dbReference>
<dbReference type="SUPFAM" id="SSF55961">
    <property type="entry name" value="Bet v1-like"/>
    <property type="match status" value="1"/>
</dbReference>
<evidence type="ECO:0000313" key="1">
    <source>
        <dbReference type="EMBL" id="MBO4206451.1"/>
    </source>
</evidence>
<reference evidence="1 2" key="1">
    <citation type="submission" date="2019-12" db="EMBL/GenBank/DDBJ databases">
        <title>Whole genome sequencing of endophytic Actinobacterium Micromonospora sp. MPMI6T.</title>
        <authorList>
            <person name="Evv R."/>
            <person name="Podile A.R."/>
        </authorList>
    </citation>
    <scope>NUCLEOTIDE SEQUENCE [LARGE SCALE GENOMIC DNA]</scope>
    <source>
        <strain evidence="1 2">MPMI6</strain>
    </source>
</reference>
<dbReference type="EMBL" id="WVUH01000068">
    <property type="protein sequence ID" value="MBO4206451.1"/>
    <property type="molecule type" value="Genomic_DNA"/>
</dbReference>
<dbReference type="Gene3D" id="3.30.530.20">
    <property type="match status" value="1"/>
</dbReference>
<dbReference type="Pfam" id="PF10604">
    <property type="entry name" value="Polyketide_cyc2"/>
    <property type="match status" value="1"/>
</dbReference>
<proteinExistence type="predicted"/>
<sequence>MTEDGVTGTRVEVEVEVDLPPGAFWDLITDVTRIGQWSPECRYAGWIAPATWPPRAGDRFEAHNEFPNGMANDVRCVVTEANRPVSYAWVVLDDTADPQRPAVRWRYDLSPADDPGRTRVRHSFEHGPGDSGLRAIIRGTPEQSAAIVEVRRRQLRKNMTETIEAMVRHARAAGVDAD</sequence>
<organism evidence="1 2">
    <name type="scientific">Micromonospora echinofusca</name>
    <dbReference type="NCBI Taxonomy" id="47858"/>
    <lineage>
        <taxon>Bacteria</taxon>
        <taxon>Bacillati</taxon>
        <taxon>Actinomycetota</taxon>
        <taxon>Actinomycetes</taxon>
        <taxon>Micromonosporales</taxon>
        <taxon>Micromonosporaceae</taxon>
        <taxon>Micromonospora</taxon>
    </lineage>
</organism>
<dbReference type="Proteomes" id="UP000823521">
    <property type="component" value="Unassembled WGS sequence"/>
</dbReference>